<dbReference type="Gene3D" id="2.40.50.100">
    <property type="match status" value="1"/>
</dbReference>
<sequence>MNDSTGKAIQVEGVCKRYGHVSAVNDVSFDVRHGEFVSLLGPSGCGKTTTLRMIAGFVMASDGHIRINGRDVTYLPPEKREVGFVFQNYALWPHMTVAENVAFGLKLRKRDKAFIRNKVEESLAVTGLSGFEGRLPRQLSGGQQQRVALARALALEPQLLLMDEPLSNLDRALRVAMRRELKKLQQRLNMTTLYVTHDQEEALSMSDRVVIMSGGEIVRVARPLEVYEDPQSEFVADFVGTTNFFDGIVSDIGEGVATVKVGETLTLRVGNRISAAPGSAVRVLLRPERVRILAERREGANMLAARVDFIEYYGPTLRYTVALPGGEALFVEAHDIHGSAQIGETVWLSIEPDHFRLIDRKGAPAS</sequence>
<dbReference type="InterPro" id="IPR013611">
    <property type="entry name" value="Transp-assoc_OB_typ2"/>
</dbReference>
<dbReference type="PROSITE" id="PS00211">
    <property type="entry name" value="ABC_TRANSPORTER_1"/>
    <property type="match status" value="1"/>
</dbReference>
<dbReference type="SUPFAM" id="SSF52540">
    <property type="entry name" value="P-loop containing nucleoside triphosphate hydrolases"/>
    <property type="match status" value="1"/>
</dbReference>
<evidence type="ECO:0000259" key="5">
    <source>
        <dbReference type="PROSITE" id="PS50893"/>
    </source>
</evidence>
<reference evidence="6 7" key="1">
    <citation type="submission" date="2019-07" db="EMBL/GenBank/DDBJ databases">
        <authorList>
            <person name="Grouzdev D.S."/>
        </authorList>
    </citation>
    <scope>NUCLEOTIDE SEQUENCE [LARGE SCALE GENOMIC DNA]</scope>
    <source>
        <strain evidence="6 7">3C</strain>
    </source>
</reference>
<proteinExistence type="inferred from homology"/>
<evidence type="ECO:0000313" key="6">
    <source>
        <dbReference type="EMBL" id="TSJ60999.1"/>
    </source>
</evidence>
<dbReference type="SMART" id="SM00382">
    <property type="entry name" value="AAA"/>
    <property type="match status" value="1"/>
</dbReference>
<keyword evidence="4 6" id="KW-0067">ATP-binding</keyword>
<dbReference type="Pfam" id="PF00005">
    <property type="entry name" value="ABC_tran"/>
    <property type="match status" value="1"/>
</dbReference>
<dbReference type="EMBL" id="VMBP01000005">
    <property type="protein sequence ID" value="TSJ60999.1"/>
    <property type="molecule type" value="Genomic_DNA"/>
</dbReference>
<dbReference type="InterPro" id="IPR050093">
    <property type="entry name" value="ABC_SmlMolc_Importer"/>
</dbReference>
<feature type="domain" description="ABC transporter" evidence="5">
    <location>
        <begin position="9"/>
        <end position="239"/>
    </location>
</feature>
<accession>A0ABY3DNH0</accession>
<dbReference type="PANTHER" id="PTHR42781:SF4">
    <property type="entry name" value="SPERMIDINE_PUTRESCINE IMPORT ATP-BINDING PROTEIN POTA"/>
    <property type="match status" value="1"/>
</dbReference>
<dbReference type="PROSITE" id="PS50893">
    <property type="entry name" value="ABC_TRANSPORTER_2"/>
    <property type="match status" value="1"/>
</dbReference>
<dbReference type="Gene3D" id="3.40.50.300">
    <property type="entry name" value="P-loop containing nucleotide triphosphate hydrolases"/>
    <property type="match status" value="1"/>
</dbReference>
<dbReference type="SUPFAM" id="SSF50331">
    <property type="entry name" value="MOP-like"/>
    <property type="match status" value="1"/>
</dbReference>
<dbReference type="Proteomes" id="UP000315321">
    <property type="component" value="Unassembled WGS sequence"/>
</dbReference>
<dbReference type="InterPro" id="IPR003593">
    <property type="entry name" value="AAA+_ATPase"/>
</dbReference>
<keyword evidence="3" id="KW-0547">Nucleotide-binding</keyword>
<organism evidence="6 7">
    <name type="scientific">Ancylobacter moscoviensis</name>
    <dbReference type="NCBI Taxonomy" id="2597768"/>
    <lineage>
        <taxon>Bacteria</taxon>
        <taxon>Pseudomonadati</taxon>
        <taxon>Pseudomonadota</taxon>
        <taxon>Alphaproteobacteria</taxon>
        <taxon>Hyphomicrobiales</taxon>
        <taxon>Xanthobacteraceae</taxon>
        <taxon>Ancylobacter</taxon>
    </lineage>
</organism>
<dbReference type="InterPro" id="IPR012340">
    <property type="entry name" value="NA-bd_OB-fold"/>
</dbReference>
<keyword evidence="2" id="KW-0813">Transport</keyword>
<dbReference type="Gene3D" id="2.40.50.140">
    <property type="entry name" value="Nucleic acid-binding proteins"/>
    <property type="match status" value="1"/>
</dbReference>
<evidence type="ECO:0000256" key="2">
    <source>
        <dbReference type="ARBA" id="ARBA00022448"/>
    </source>
</evidence>
<evidence type="ECO:0000256" key="4">
    <source>
        <dbReference type="ARBA" id="ARBA00022840"/>
    </source>
</evidence>
<dbReference type="Pfam" id="PF08402">
    <property type="entry name" value="TOBE_2"/>
    <property type="match status" value="1"/>
</dbReference>
<name>A0ABY3DNH0_9HYPH</name>
<dbReference type="InterPro" id="IPR008995">
    <property type="entry name" value="Mo/tungstate-bd_C_term_dom"/>
</dbReference>
<dbReference type="RefSeq" id="WP_144343923.1">
    <property type="nucleotide sequence ID" value="NZ_VMBP01000005.1"/>
</dbReference>
<dbReference type="InterPro" id="IPR027417">
    <property type="entry name" value="P-loop_NTPase"/>
</dbReference>
<evidence type="ECO:0000256" key="3">
    <source>
        <dbReference type="ARBA" id="ARBA00022741"/>
    </source>
</evidence>
<comment type="similarity">
    <text evidence="1">Belongs to the ABC transporter superfamily.</text>
</comment>
<evidence type="ECO:0000313" key="7">
    <source>
        <dbReference type="Proteomes" id="UP000315321"/>
    </source>
</evidence>
<evidence type="ECO:0000256" key="1">
    <source>
        <dbReference type="ARBA" id="ARBA00005417"/>
    </source>
</evidence>
<gene>
    <name evidence="6" type="ORF">FO470_15770</name>
</gene>
<comment type="caution">
    <text evidence="6">The sequence shown here is derived from an EMBL/GenBank/DDBJ whole genome shotgun (WGS) entry which is preliminary data.</text>
</comment>
<keyword evidence="7" id="KW-1185">Reference proteome</keyword>
<dbReference type="GO" id="GO:0005524">
    <property type="term" value="F:ATP binding"/>
    <property type="evidence" value="ECO:0007669"/>
    <property type="project" value="UniProtKB-KW"/>
</dbReference>
<dbReference type="InterPro" id="IPR017871">
    <property type="entry name" value="ABC_transporter-like_CS"/>
</dbReference>
<dbReference type="InterPro" id="IPR003439">
    <property type="entry name" value="ABC_transporter-like_ATP-bd"/>
</dbReference>
<dbReference type="PANTHER" id="PTHR42781">
    <property type="entry name" value="SPERMIDINE/PUTRESCINE IMPORT ATP-BINDING PROTEIN POTA"/>
    <property type="match status" value="1"/>
</dbReference>
<protein>
    <submittedName>
        <fullName evidence="6">ABC transporter ATP-binding protein</fullName>
    </submittedName>
</protein>